<reference evidence="7 8" key="1">
    <citation type="submission" date="2014-06" db="EMBL/GenBank/DDBJ databases">
        <title>Draft genome sequence of Bacillus manliponensis JCM 15802 (MCCC 1A00708).</title>
        <authorList>
            <person name="Lai Q."/>
            <person name="Liu Y."/>
            <person name="Shao Z."/>
        </authorList>
    </citation>
    <scope>NUCLEOTIDE SEQUENCE [LARGE SCALE GENOMIC DNA]</scope>
    <source>
        <strain evidence="7 8">JCM 15802</strain>
    </source>
</reference>
<dbReference type="InterPro" id="IPR002810">
    <property type="entry name" value="NfeD-like_C"/>
</dbReference>
<dbReference type="Proteomes" id="UP000027822">
    <property type="component" value="Unassembled WGS sequence"/>
</dbReference>
<comment type="subcellular location">
    <subcellularLocation>
        <location evidence="1">Membrane</location>
        <topology evidence="1">Multi-pass membrane protein</topology>
    </subcellularLocation>
</comment>
<dbReference type="OrthoDB" id="894082at2"/>
<feature type="transmembrane region" description="Helical" evidence="5">
    <location>
        <begin position="46"/>
        <end position="64"/>
    </location>
</feature>
<protein>
    <recommendedName>
        <fullName evidence="6">NfeD-like C-terminal domain-containing protein</fullName>
    </recommendedName>
</protein>
<dbReference type="InterPro" id="IPR012340">
    <property type="entry name" value="NA-bd_OB-fold"/>
</dbReference>
<comment type="caution">
    <text evidence="7">The sequence shown here is derived from an EMBL/GenBank/DDBJ whole genome shotgun (WGS) entry which is preliminary data.</text>
</comment>
<dbReference type="InterPro" id="IPR052165">
    <property type="entry name" value="Membrane_assoc_protease"/>
</dbReference>
<evidence type="ECO:0000256" key="3">
    <source>
        <dbReference type="ARBA" id="ARBA00022989"/>
    </source>
</evidence>
<dbReference type="Gene3D" id="2.40.50.140">
    <property type="entry name" value="Nucleic acid-binding proteins"/>
    <property type="match status" value="1"/>
</dbReference>
<gene>
    <name evidence="7" type="ORF">BAMA_19775</name>
</gene>
<evidence type="ECO:0000256" key="2">
    <source>
        <dbReference type="ARBA" id="ARBA00022692"/>
    </source>
</evidence>
<organism evidence="7 8">
    <name type="scientific">Bacillus manliponensis</name>
    <dbReference type="NCBI Taxonomy" id="574376"/>
    <lineage>
        <taxon>Bacteria</taxon>
        <taxon>Bacillati</taxon>
        <taxon>Bacillota</taxon>
        <taxon>Bacilli</taxon>
        <taxon>Bacillales</taxon>
        <taxon>Bacillaceae</taxon>
        <taxon>Bacillus</taxon>
        <taxon>Bacillus cereus group</taxon>
    </lineage>
</organism>
<evidence type="ECO:0000313" key="7">
    <source>
        <dbReference type="EMBL" id="KEK19999.1"/>
    </source>
</evidence>
<dbReference type="AlphaFoldDB" id="A0A073JYC4"/>
<dbReference type="eggNOG" id="COG1585">
    <property type="taxonomic scope" value="Bacteria"/>
</dbReference>
<dbReference type="PANTHER" id="PTHR33507:SF3">
    <property type="entry name" value="INNER MEMBRANE PROTEIN YBBJ"/>
    <property type="match status" value="1"/>
</dbReference>
<evidence type="ECO:0000313" key="8">
    <source>
        <dbReference type="Proteomes" id="UP000027822"/>
    </source>
</evidence>
<evidence type="ECO:0000256" key="4">
    <source>
        <dbReference type="ARBA" id="ARBA00023136"/>
    </source>
</evidence>
<evidence type="ECO:0000259" key="6">
    <source>
        <dbReference type="Pfam" id="PF01957"/>
    </source>
</evidence>
<keyword evidence="4 5" id="KW-0472">Membrane</keyword>
<feature type="domain" description="NfeD-like C-terminal" evidence="6">
    <location>
        <begin position="82"/>
        <end position="139"/>
    </location>
</feature>
<name>A0A073JYC4_9BACI</name>
<sequence>MASWVVWFIIAGLLFVAEMLTITFYLLWLGIGAVVGGIIALFLPDSLLLQVIIGAVVSLILTVFTKRISKNFKEAKGYTDAVDQLIGKRGVMTRSITESENGIVKVDGDTWTAAANEPILEGERVVVIKRNSTVVHVERECEIE</sequence>
<dbReference type="Pfam" id="PF01957">
    <property type="entry name" value="NfeD"/>
    <property type="match status" value="1"/>
</dbReference>
<keyword evidence="8" id="KW-1185">Reference proteome</keyword>
<keyword evidence="2 5" id="KW-0812">Transmembrane</keyword>
<evidence type="ECO:0000256" key="5">
    <source>
        <dbReference type="SAM" id="Phobius"/>
    </source>
</evidence>
<dbReference type="GO" id="GO:0005886">
    <property type="term" value="C:plasma membrane"/>
    <property type="evidence" value="ECO:0007669"/>
    <property type="project" value="TreeGrafter"/>
</dbReference>
<proteinExistence type="predicted"/>
<dbReference type="PANTHER" id="PTHR33507">
    <property type="entry name" value="INNER MEMBRANE PROTEIN YBBJ"/>
    <property type="match status" value="1"/>
</dbReference>
<feature type="transmembrane region" description="Helical" evidence="5">
    <location>
        <begin position="7"/>
        <end position="40"/>
    </location>
</feature>
<dbReference type="STRING" id="574376.BAMA_19775"/>
<dbReference type="EMBL" id="JOTN01000005">
    <property type="protein sequence ID" value="KEK19999.1"/>
    <property type="molecule type" value="Genomic_DNA"/>
</dbReference>
<keyword evidence="3 5" id="KW-1133">Transmembrane helix</keyword>
<accession>A0A073JYC4</accession>
<evidence type="ECO:0000256" key="1">
    <source>
        <dbReference type="ARBA" id="ARBA00004141"/>
    </source>
</evidence>
<dbReference type="RefSeq" id="WP_034638272.1">
    <property type="nucleotide sequence ID" value="NZ_CBCSJC010000007.1"/>
</dbReference>
<dbReference type="SUPFAM" id="SSF141322">
    <property type="entry name" value="NfeD domain-like"/>
    <property type="match status" value="1"/>
</dbReference>